<evidence type="ECO:0000256" key="2">
    <source>
        <dbReference type="ARBA" id="ARBA00004922"/>
    </source>
</evidence>
<comment type="pathway">
    <text evidence="2 11">Protein modification; protein glycosylation.</text>
</comment>
<dbReference type="UniPathway" id="UPA00378"/>
<evidence type="ECO:0000256" key="9">
    <source>
        <dbReference type="ARBA" id="ARBA00022989"/>
    </source>
</evidence>
<gene>
    <name evidence="13" type="ORF">E5288_WYG019768</name>
</gene>
<feature type="domain" description="BTB" evidence="12">
    <location>
        <begin position="69"/>
        <end position="138"/>
    </location>
</feature>
<dbReference type="EMBL" id="VBQZ03000075">
    <property type="protein sequence ID" value="MXQ91813.1"/>
    <property type="molecule type" value="Genomic_DNA"/>
</dbReference>
<keyword evidence="5 11" id="KW-0328">Glycosyltransferase</keyword>
<dbReference type="UniPathway" id="UPA00143"/>
<protein>
    <recommendedName>
        <fullName evidence="11">Alpha-1,3-glucosyltransferase</fullName>
        <ecNumber evidence="11">2.4.1.-</ecNumber>
    </recommendedName>
</protein>
<dbReference type="SUPFAM" id="SSF54695">
    <property type="entry name" value="POZ domain"/>
    <property type="match status" value="1"/>
</dbReference>
<dbReference type="GO" id="GO:0042283">
    <property type="term" value="F:dolichyl pyrophosphate Glc1Man9GlcNAc2 alpha-1,3-glucosyltransferase activity"/>
    <property type="evidence" value="ECO:0007669"/>
    <property type="project" value="TreeGrafter"/>
</dbReference>
<feature type="transmembrane region" description="Helical" evidence="11">
    <location>
        <begin position="444"/>
        <end position="460"/>
    </location>
</feature>
<keyword evidence="10 11" id="KW-0472">Membrane</keyword>
<keyword evidence="7 11" id="KW-0812">Transmembrane</keyword>
<feature type="transmembrane region" description="Helical" evidence="11">
    <location>
        <begin position="490"/>
        <end position="509"/>
    </location>
</feature>
<evidence type="ECO:0000259" key="12">
    <source>
        <dbReference type="PROSITE" id="PS50097"/>
    </source>
</evidence>
<dbReference type="FunFam" id="3.30.710.10:FF:000003">
    <property type="entry name" value="BTB/POZ domain-containing protein KCTD6 isoform X2"/>
    <property type="match status" value="1"/>
</dbReference>
<feature type="transmembrane region" description="Helical" evidence="11">
    <location>
        <begin position="656"/>
        <end position="675"/>
    </location>
</feature>
<evidence type="ECO:0000256" key="4">
    <source>
        <dbReference type="ARBA" id="ARBA00022604"/>
    </source>
</evidence>
<evidence type="ECO:0000256" key="5">
    <source>
        <dbReference type="ARBA" id="ARBA00022676"/>
    </source>
</evidence>
<comment type="caution">
    <text evidence="11">Lacks conserved residue(s) required for the propagation of feature annotation.</text>
</comment>
<dbReference type="InterPro" id="IPR004856">
    <property type="entry name" value="Glyco_trans_ALG6/ALG8"/>
</dbReference>
<dbReference type="Pfam" id="PF03155">
    <property type="entry name" value="Alg6_Alg8"/>
    <property type="match status" value="1"/>
</dbReference>
<dbReference type="PANTHER" id="PTHR12413">
    <property type="entry name" value="DOLICHYL GLYCOSYLTRANSFERASE"/>
    <property type="match status" value="1"/>
</dbReference>
<dbReference type="Pfam" id="PF19329">
    <property type="entry name" value="KCTD11_21_C"/>
    <property type="match status" value="1"/>
</dbReference>
<evidence type="ECO:0000313" key="13">
    <source>
        <dbReference type="EMBL" id="MXQ91813.1"/>
    </source>
</evidence>
<dbReference type="GO" id="GO:0051260">
    <property type="term" value="P:protein homooligomerization"/>
    <property type="evidence" value="ECO:0007669"/>
    <property type="project" value="InterPro"/>
</dbReference>
<reference evidence="13" key="1">
    <citation type="submission" date="2019-10" db="EMBL/GenBank/DDBJ databases">
        <title>The sequence and de novo assembly of the wild yak genome.</title>
        <authorList>
            <person name="Liu Y."/>
        </authorList>
    </citation>
    <scope>NUCLEOTIDE SEQUENCE [LARGE SCALE GENOMIC DNA]</scope>
    <source>
        <strain evidence="13">WY2019</strain>
    </source>
</reference>
<evidence type="ECO:0000256" key="1">
    <source>
        <dbReference type="ARBA" id="ARBA00004477"/>
    </source>
</evidence>
<dbReference type="GO" id="GO:0006487">
    <property type="term" value="P:protein N-linked glycosylation"/>
    <property type="evidence" value="ECO:0007669"/>
    <property type="project" value="TreeGrafter"/>
</dbReference>
<evidence type="ECO:0000256" key="3">
    <source>
        <dbReference type="ARBA" id="ARBA00008715"/>
    </source>
</evidence>
<comment type="caution">
    <text evidence="13">The sequence shown here is derived from an EMBL/GenBank/DDBJ whole genome shotgun (WGS) entry which is preliminary data.</text>
</comment>
<evidence type="ECO:0000313" key="14">
    <source>
        <dbReference type="Proteomes" id="UP000322234"/>
    </source>
</evidence>
<name>A0A6B0RX52_9CETA</name>
<sequence>MVMIVGNLHQMRECFAVQARSGDFPSPALLVDFALLVDSFKDPSVSSELGSTFSVWTIFLHPSLPAMSDPITLNVGGKLYTTSLATLTSFPDSMLGAMFSGKMPTKRDSQGNCFIDRDGKVFRYILNFLRTSHLDLPEDFQEMGLLRREADFYQVQPLIEALQEKEVELSKAEKNAMLNITLNQRVQTVHFTVREAPQIYSLSSSSMEVFNANIFSTSCLFLKLLGSKLFYCSNGNLSSITSHLQDPNHLTLDWVANVEGLPEEEYTKQNLKRLWVVPANKQINSFQVFVEEVLKIALSDGFCIDSSHPHAVDFMNNKIIRLIRYRIVSCDYVSHSTDFEVHRNWLAITHSLPISQWYYEATSEWTLDYPPFFAWFEYALSHVAKYFDQEMLNVRNLNYSSSRTLLFQRFSVIFTDALFVYAVHECCKCIDGKKAGKELTEKPKFILSVLLLWNFGLLIVDHIHFQYNGFLSGLMLLSIARFFQKRHMEGAFLFAVLLHFKHIYLYVAPAYGVYLLRSYCFTANKQGKVYYGFPCSWLMIMVFSVDGSIRWNSFSFVRLISLGLIVFLVSALSLGPFLALNQLPQVFSRLFPFKRGLCHAYWAPNFWALYSALDKVLSVIGLELKLLDPNKIPKASMTSGLVQQFQHTVLPSVTPLATFICTLIAMLPSVFCLWCKPQGPRGFLRCLILCALSSFMFGWHVHEKAILLAVLPMSLLSVGKAVDASIFLILTTTGHYSLFPLLFTAPAQSSPPRTLRVLHTL</sequence>
<keyword evidence="9 11" id="KW-1133">Transmembrane helix</keyword>
<feature type="transmembrane region" description="Helical" evidence="11">
    <location>
        <begin position="682"/>
        <end position="701"/>
    </location>
</feature>
<dbReference type="SMART" id="SM00225">
    <property type="entry name" value="BTB"/>
    <property type="match status" value="1"/>
</dbReference>
<dbReference type="InterPro" id="IPR045763">
    <property type="entry name" value="KCTD11/21_C"/>
</dbReference>
<feature type="transmembrane region" description="Helical" evidence="11">
    <location>
        <begin position="529"/>
        <end position="549"/>
    </location>
</feature>
<dbReference type="GO" id="GO:0005789">
    <property type="term" value="C:endoplasmic reticulum membrane"/>
    <property type="evidence" value="ECO:0007669"/>
    <property type="project" value="UniProtKB-SubCell"/>
</dbReference>
<dbReference type="InterPro" id="IPR000210">
    <property type="entry name" value="BTB/POZ_dom"/>
</dbReference>
<feature type="transmembrane region" description="Helical" evidence="11">
    <location>
        <begin position="721"/>
        <end position="743"/>
    </location>
</feature>
<dbReference type="CDD" id="cd18395">
    <property type="entry name" value="BTB_POZ_KCTD21"/>
    <property type="match status" value="1"/>
</dbReference>
<keyword evidence="14" id="KW-1185">Reference proteome</keyword>
<dbReference type="EC" id="2.4.1.-" evidence="11"/>
<evidence type="ECO:0000256" key="7">
    <source>
        <dbReference type="ARBA" id="ARBA00022692"/>
    </source>
</evidence>
<comment type="similarity">
    <text evidence="3 11">Belongs to the ALG6/ALG8 glucosyltransferase family.</text>
</comment>
<dbReference type="Pfam" id="PF02214">
    <property type="entry name" value="BTB_2"/>
    <property type="match status" value="1"/>
</dbReference>
<keyword evidence="8 11" id="KW-0256">Endoplasmic reticulum</keyword>
<dbReference type="Gene3D" id="3.30.710.10">
    <property type="entry name" value="Potassium Channel Kv1.1, Chain A"/>
    <property type="match status" value="1"/>
</dbReference>
<evidence type="ECO:0000256" key="11">
    <source>
        <dbReference type="RuleBase" id="RU363110"/>
    </source>
</evidence>
<dbReference type="Proteomes" id="UP000322234">
    <property type="component" value="Unassembled WGS sequence"/>
</dbReference>
<dbReference type="InterPro" id="IPR003131">
    <property type="entry name" value="T1-type_BTB"/>
</dbReference>
<dbReference type="InterPro" id="IPR011333">
    <property type="entry name" value="SKP1/BTB/POZ_sf"/>
</dbReference>
<keyword evidence="4" id="KW-0341">Growth regulation</keyword>
<comment type="subcellular location">
    <subcellularLocation>
        <location evidence="1 11">Endoplasmic reticulum membrane</location>
        <topology evidence="1 11">Multi-pass membrane protein</topology>
    </subcellularLocation>
</comment>
<dbReference type="PANTHER" id="PTHR12413:SF2">
    <property type="entry name" value="DOLICHYL PYROPHOSPHATE GLC1MAN9GLCNAC2 ALPHA-1,3-GLUCOSYLTRANSFERASE-RELATED"/>
    <property type="match status" value="1"/>
</dbReference>
<feature type="transmembrane region" description="Helical" evidence="11">
    <location>
        <begin position="556"/>
        <end position="580"/>
    </location>
</feature>
<keyword evidence="6 11" id="KW-0808">Transferase</keyword>
<dbReference type="GO" id="GO:0016567">
    <property type="term" value="P:protein ubiquitination"/>
    <property type="evidence" value="ECO:0007669"/>
    <property type="project" value="UniProtKB-UniPathway"/>
</dbReference>
<evidence type="ECO:0000256" key="8">
    <source>
        <dbReference type="ARBA" id="ARBA00022824"/>
    </source>
</evidence>
<dbReference type="PROSITE" id="PS50097">
    <property type="entry name" value="BTB"/>
    <property type="match status" value="1"/>
</dbReference>
<organism evidence="13 14">
    <name type="scientific">Bos mutus</name>
    <name type="common">wild yak</name>
    <dbReference type="NCBI Taxonomy" id="72004"/>
    <lineage>
        <taxon>Eukaryota</taxon>
        <taxon>Metazoa</taxon>
        <taxon>Chordata</taxon>
        <taxon>Craniata</taxon>
        <taxon>Vertebrata</taxon>
        <taxon>Euteleostomi</taxon>
        <taxon>Mammalia</taxon>
        <taxon>Eutheria</taxon>
        <taxon>Laurasiatheria</taxon>
        <taxon>Artiodactyla</taxon>
        <taxon>Ruminantia</taxon>
        <taxon>Pecora</taxon>
        <taxon>Bovidae</taxon>
        <taxon>Bovinae</taxon>
        <taxon>Bos</taxon>
    </lineage>
</organism>
<proteinExistence type="inferred from homology"/>
<accession>A0A6B0RX52</accession>
<evidence type="ECO:0000256" key="6">
    <source>
        <dbReference type="ARBA" id="ARBA00022679"/>
    </source>
</evidence>
<dbReference type="AlphaFoldDB" id="A0A6B0RX52"/>
<evidence type="ECO:0000256" key="10">
    <source>
        <dbReference type="ARBA" id="ARBA00023136"/>
    </source>
</evidence>